<sequence>MTRGEGLEIRVLGPVKVRFAGQEVALRRLQHRLIVGVLALENNQVVSFDDLVQLLWPDGQPKQPRAVLQTRVSEIRAVLTELGVEQCLTTADGGYLLRLAEGQVDVGLFSSEVTQAREAASDQPAIELLTRALGRWYGPLLGRRRLCAVHQQRWRDLVERRLTATEDLFALRLRQSGAAAVVDQLVALSNRNPLRERLFAQMLAALYRVDRGNEALQEYDRRRRWFAKEFGTDPAREAQAIHRAILQDDLAAVTATLETLDESAGLRRPAGAGRAEEPRQGVPIVDDKPPQLLPADIADFTGREDEIALVSSVLRDGPHRVIVISGEGGVGKTALTTHVAHLLRPEFDQGQLYVSYGEAAGSSRTPAEALGRFLIALGVEAANLPSTLEGRVDLYRDLVSNRRILIVVDNAPGPDHVAPLIPGCTSCAVLINSPVRFGRAIGQYNLDLDRLSPDRAVELLSAIAGPQRVADDPEAALEIARYSGFLPLALRIAGARLAAKPHWPLRKLANRLREEDRRLDELSPGNHLNVRASIAASYRRLAPEAQRLLRLVGRFGLAEVSAWSAAAMMVVSALVAEQCLEQLFDLHLVAVPHPTSWEPQHYVVSDLVRLFARERSEVEDARDELSSAPDGPAPAAAGSDRADSPLPGGPVVDQGEATADSGAWPAATPADPVTAVAEQRSSLRAVAEPPPTW</sequence>
<evidence type="ECO:0000256" key="1">
    <source>
        <dbReference type="ARBA" id="ARBA00023015"/>
    </source>
</evidence>
<dbReference type="InterPro" id="IPR036388">
    <property type="entry name" value="WH-like_DNA-bd_sf"/>
</dbReference>
<dbReference type="EMBL" id="LT607751">
    <property type="protein sequence ID" value="SCG66751.1"/>
    <property type="molecule type" value="Genomic_DNA"/>
</dbReference>
<dbReference type="Gene3D" id="3.40.50.300">
    <property type="entry name" value="P-loop containing nucleotide triphosphate hydrolases"/>
    <property type="match status" value="1"/>
</dbReference>
<feature type="region of interest" description="Disordered" evidence="3">
    <location>
        <begin position="265"/>
        <end position="288"/>
    </location>
</feature>
<accession>A0A1C5J926</accession>
<keyword evidence="2" id="KW-0804">Transcription</keyword>
<dbReference type="PANTHER" id="PTHR35807:SF1">
    <property type="entry name" value="TRANSCRIPTIONAL REGULATOR REDD"/>
    <property type="match status" value="1"/>
</dbReference>
<feature type="region of interest" description="Disordered" evidence="3">
    <location>
        <begin position="620"/>
        <end position="693"/>
    </location>
</feature>
<dbReference type="InterPro" id="IPR051677">
    <property type="entry name" value="AfsR-DnrI-RedD_regulator"/>
</dbReference>
<proteinExistence type="predicted"/>
<dbReference type="SUPFAM" id="SSF46894">
    <property type="entry name" value="C-terminal effector domain of the bipartite response regulators"/>
    <property type="match status" value="1"/>
</dbReference>
<dbReference type="CDD" id="cd15831">
    <property type="entry name" value="BTAD"/>
    <property type="match status" value="1"/>
</dbReference>
<name>A0A1C5J926_9ACTN</name>
<dbReference type="Proteomes" id="UP000198210">
    <property type="component" value="Chromosome I"/>
</dbReference>
<dbReference type="Gene3D" id="1.25.40.10">
    <property type="entry name" value="Tetratricopeptide repeat domain"/>
    <property type="match status" value="1"/>
</dbReference>
<dbReference type="SMART" id="SM01043">
    <property type="entry name" value="BTAD"/>
    <property type="match status" value="1"/>
</dbReference>
<dbReference type="GO" id="GO:0043531">
    <property type="term" value="F:ADP binding"/>
    <property type="evidence" value="ECO:0007669"/>
    <property type="project" value="InterPro"/>
</dbReference>
<dbReference type="InterPro" id="IPR016032">
    <property type="entry name" value="Sig_transdc_resp-reg_C-effctor"/>
</dbReference>
<dbReference type="PANTHER" id="PTHR35807">
    <property type="entry name" value="TRANSCRIPTIONAL REGULATOR REDD-RELATED"/>
    <property type="match status" value="1"/>
</dbReference>
<feature type="compositionally biased region" description="Low complexity" evidence="3">
    <location>
        <begin position="663"/>
        <end position="677"/>
    </location>
</feature>
<keyword evidence="6" id="KW-1185">Reference proteome</keyword>
<dbReference type="GO" id="GO:0006355">
    <property type="term" value="P:regulation of DNA-templated transcription"/>
    <property type="evidence" value="ECO:0007669"/>
    <property type="project" value="InterPro"/>
</dbReference>
<protein>
    <submittedName>
        <fullName evidence="5">DNA-binding transcriptional activator of the SARP family</fullName>
    </submittedName>
</protein>
<evidence type="ECO:0000313" key="6">
    <source>
        <dbReference type="Proteomes" id="UP000198210"/>
    </source>
</evidence>
<dbReference type="AlphaFoldDB" id="A0A1C5J926"/>
<dbReference type="SUPFAM" id="SSF52540">
    <property type="entry name" value="P-loop containing nucleoside triphosphate hydrolases"/>
    <property type="match status" value="1"/>
</dbReference>
<evidence type="ECO:0000256" key="2">
    <source>
        <dbReference type="ARBA" id="ARBA00023163"/>
    </source>
</evidence>
<keyword evidence="5" id="KW-0238">DNA-binding</keyword>
<evidence type="ECO:0000313" key="5">
    <source>
        <dbReference type="EMBL" id="SCG66751.1"/>
    </source>
</evidence>
<feature type="compositionally biased region" description="Basic and acidic residues" evidence="3">
    <location>
        <begin position="274"/>
        <end position="288"/>
    </location>
</feature>
<feature type="compositionally biased region" description="Low complexity" evidence="3">
    <location>
        <begin position="626"/>
        <end position="639"/>
    </location>
</feature>
<feature type="domain" description="Bacterial transcriptional activator" evidence="4">
    <location>
        <begin position="104"/>
        <end position="246"/>
    </location>
</feature>
<dbReference type="Pfam" id="PF03704">
    <property type="entry name" value="BTAD"/>
    <property type="match status" value="1"/>
</dbReference>
<gene>
    <name evidence="5" type="ORF">GA0074704_4224</name>
</gene>
<dbReference type="SUPFAM" id="SSF48452">
    <property type="entry name" value="TPR-like"/>
    <property type="match status" value="1"/>
</dbReference>
<dbReference type="PRINTS" id="PR00364">
    <property type="entry name" value="DISEASERSIST"/>
</dbReference>
<reference evidence="5 6" key="1">
    <citation type="submission" date="2016-06" db="EMBL/GenBank/DDBJ databases">
        <authorList>
            <person name="Kjaerup R.B."/>
            <person name="Dalgaard T.S."/>
            <person name="Juul-Madsen H.R."/>
        </authorList>
    </citation>
    <scope>NUCLEOTIDE SEQUENCE [LARGE SCALE GENOMIC DNA]</scope>
    <source>
        <strain evidence="5 6">DSM 45097</strain>
    </source>
</reference>
<dbReference type="GO" id="GO:0003677">
    <property type="term" value="F:DNA binding"/>
    <property type="evidence" value="ECO:0007669"/>
    <property type="project" value="UniProtKB-KW"/>
</dbReference>
<organism evidence="5 6">
    <name type="scientific">Micromonospora siamensis</name>
    <dbReference type="NCBI Taxonomy" id="299152"/>
    <lineage>
        <taxon>Bacteria</taxon>
        <taxon>Bacillati</taxon>
        <taxon>Actinomycetota</taxon>
        <taxon>Actinomycetes</taxon>
        <taxon>Micromonosporales</taxon>
        <taxon>Micromonosporaceae</taxon>
        <taxon>Micromonospora</taxon>
    </lineage>
</organism>
<keyword evidence="1" id="KW-0805">Transcription regulation</keyword>
<dbReference type="RefSeq" id="WP_088972093.1">
    <property type="nucleotide sequence ID" value="NZ_JBHLYF010000004.1"/>
</dbReference>
<evidence type="ECO:0000259" key="4">
    <source>
        <dbReference type="SMART" id="SM01043"/>
    </source>
</evidence>
<dbReference type="Gene3D" id="1.10.10.10">
    <property type="entry name" value="Winged helix-like DNA-binding domain superfamily/Winged helix DNA-binding domain"/>
    <property type="match status" value="1"/>
</dbReference>
<dbReference type="InterPro" id="IPR027417">
    <property type="entry name" value="P-loop_NTPase"/>
</dbReference>
<dbReference type="InterPro" id="IPR005158">
    <property type="entry name" value="BTAD"/>
</dbReference>
<evidence type="ECO:0000256" key="3">
    <source>
        <dbReference type="SAM" id="MobiDB-lite"/>
    </source>
</evidence>
<dbReference type="InterPro" id="IPR011990">
    <property type="entry name" value="TPR-like_helical_dom_sf"/>
</dbReference>